<dbReference type="Gene3D" id="3.40.50.1820">
    <property type="entry name" value="alpha/beta hydrolase"/>
    <property type="match status" value="1"/>
</dbReference>
<dbReference type="Proteomes" id="UP000326950">
    <property type="component" value="Unassembled WGS sequence"/>
</dbReference>
<dbReference type="OrthoDB" id="2578740at2759"/>
<accession>A0A5N6UVZ7</accession>
<dbReference type="EMBL" id="ML738624">
    <property type="protein sequence ID" value="KAE8162827.1"/>
    <property type="molecule type" value="Genomic_DNA"/>
</dbReference>
<keyword evidence="2" id="KW-1185">Reference proteome</keyword>
<evidence type="ECO:0000313" key="1">
    <source>
        <dbReference type="EMBL" id="KAE8162827.1"/>
    </source>
</evidence>
<dbReference type="InterPro" id="IPR029058">
    <property type="entry name" value="AB_hydrolase_fold"/>
</dbReference>
<proteinExistence type="predicted"/>
<name>A0A5N6UVZ7_ASPTM</name>
<dbReference type="AlphaFoldDB" id="A0A5N6UVZ7"/>
<sequence length="101" mass="11497">MIQKHPLMNEYWEDKRAKAHLIQVPAYILASMSTGLHAFGSTRCYEDILHENKWLRVNATQEWHDLYQLETIADLKALPRLLCKGNLESPGSSPMSSTLGS</sequence>
<evidence type="ECO:0000313" key="2">
    <source>
        <dbReference type="Proteomes" id="UP000326950"/>
    </source>
</evidence>
<dbReference type="Gene3D" id="1.10.3020.20">
    <property type="match status" value="1"/>
</dbReference>
<organism evidence="1 2">
    <name type="scientific">Aspergillus tamarii</name>
    <dbReference type="NCBI Taxonomy" id="41984"/>
    <lineage>
        <taxon>Eukaryota</taxon>
        <taxon>Fungi</taxon>
        <taxon>Dikarya</taxon>
        <taxon>Ascomycota</taxon>
        <taxon>Pezizomycotina</taxon>
        <taxon>Eurotiomycetes</taxon>
        <taxon>Eurotiomycetidae</taxon>
        <taxon>Eurotiales</taxon>
        <taxon>Aspergillaceae</taxon>
        <taxon>Aspergillus</taxon>
        <taxon>Aspergillus subgen. Circumdati</taxon>
    </lineage>
</organism>
<reference evidence="1 2" key="1">
    <citation type="submission" date="2019-04" db="EMBL/GenBank/DDBJ databases">
        <title>Friends and foes A comparative genomics study of 23 Aspergillus species from section Flavi.</title>
        <authorList>
            <consortium name="DOE Joint Genome Institute"/>
            <person name="Kjaerbolling I."/>
            <person name="Vesth T."/>
            <person name="Frisvad J.C."/>
            <person name="Nybo J.L."/>
            <person name="Theobald S."/>
            <person name="Kildgaard S."/>
            <person name="Isbrandt T."/>
            <person name="Kuo A."/>
            <person name="Sato A."/>
            <person name="Lyhne E.K."/>
            <person name="Kogle M.E."/>
            <person name="Wiebenga A."/>
            <person name="Kun R.S."/>
            <person name="Lubbers R.J."/>
            <person name="Makela M.R."/>
            <person name="Barry K."/>
            <person name="Chovatia M."/>
            <person name="Clum A."/>
            <person name="Daum C."/>
            <person name="Haridas S."/>
            <person name="He G."/>
            <person name="LaButti K."/>
            <person name="Lipzen A."/>
            <person name="Mondo S."/>
            <person name="Riley R."/>
            <person name="Salamov A."/>
            <person name="Simmons B.A."/>
            <person name="Magnuson J.K."/>
            <person name="Henrissat B."/>
            <person name="Mortensen U.H."/>
            <person name="Larsen T.O."/>
            <person name="Devries R.P."/>
            <person name="Grigoriev I.V."/>
            <person name="Machida M."/>
            <person name="Baker S.E."/>
            <person name="Andersen M.R."/>
        </authorList>
    </citation>
    <scope>NUCLEOTIDE SEQUENCE [LARGE SCALE GENOMIC DNA]</scope>
    <source>
        <strain evidence="1 2">CBS 117626</strain>
    </source>
</reference>
<protein>
    <submittedName>
        <fullName evidence="1">Uncharacterized protein</fullName>
    </submittedName>
</protein>
<gene>
    <name evidence="1" type="ORF">BDV40DRAFT_300076</name>
</gene>